<reference evidence="1 2" key="1">
    <citation type="submission" date="2021-12" db="EMBL/GenBank/DDBJ databases">
        <title>Genome sequencing of bacteria with rrn-lacking chromosome and rrn-plasmid.</title>
        <authorList>
            <person name="Anda M."/>
            <person name="Iwasaki W."/>
        </authorList>
    </citation>
    <scope>NUCLEOTIDE SEQUENCE [LARGE SCALE GENOMIC DNA]</scope>
    <source>
        <strain evidence="1 2">DSM 100852</strain>
    </source>
</reference>
<dbReference type="Proteomes" id="UP001348817">
    <property type="component" value="Chromosome"/>
</dbReference>
<dbReference type="Pfam" id="PF11351">
    <property type="entry name" value="GTA_holin_3TM"/>
    <property type="match status" value="1"/>
</dbReference>
<sequence length="145" mass="16494">MSVFKKLFTEQGPKLVKTLTGFIDNINTTDEEKGKLKRQISEAVMNFFLNVLALQVQVITAEMNGNFLQRSWRPVTMLVFVAIIAYGHFVDIEISPQLFPLVKIGLGGYVVGRSAEKIAKTVTQNMDLTFLRKKDRKDAYYQDSQ</sequence>
<evidence type="ECO:0000313" key="2">
    <source>
        <dbReference type="Proteomes" id="UP001348817"/>
    </source>
</evidence>
<dbReference type="RefSeq" id="WP_338393796.1">
    <property type="nucleotide sequence ID" value="NZ_AP025314.1"/>
</dbReference>
<protein>
    <recommendedName>
        <fullName evidence="3">Holin of 3TMs, for gene-transfer release</fullName>
    </recommendedName>
</protein>
<dbReference type="AlphaFoldDB" id="A0AAU9CQ75"/>
<dbReference type="InterPro" id="IPR021497">
    <property type="entry name" value="GTA_holin_3TM"/>
</dbReference>
<keyword evidence="2" id="KW-1185">Reference proteome</keyword>
<accession>A0AAU9CQ75</accession>
<dbReference type="KEGG" id="fax:FUAX_09760"/>
<evidence type="ECO:0000313" key="1">
    <source>
        <dbReference type="EMBL" id="BDD08544.1"/>
    </source>
</evidence>
<gene>
    <name evidence="1" type="ORF">FUAX_09760</name>
</gene>
<evidence type="ECO:0008006" key="3">
    <source>
        <dbReference type="Google" id="ProtNLM"/>
    </source>
</evidence>
<name>A0AAU9CQ75_9BACT</name>
<organism evidence="1 2">
    <name type="scientific">Fulvitalea axinellae</name>
    <dbReference type="NCBI Taxonomy" id="1182444"/>
    <lineage>
        <taxon>Bacteria</taxon>
        <taxon>Pseudomonadati</taxon>
        <taxon>Bacteroidota</taxon>
        <taxon>Cytophagia</taxon>
        <taxon>Cytophagales</taxon>
        <taxon>Persicobacteraceae</taxon>
        <taxon>Fulvitalea</taxon>
    </lineage>
</organism>
<proteinExistence type="predicted"/>
<dbReference type="EMBL" id="AP025314">
    <property type="protein sequence ID" value="BDD08544.1"/>
    <property type="molecule type" value="Genomic_DNA"/>
</dbReference>